<dbReference type="EMBL" id="JANBUW010000190">
    <property type="protein sequence ID" value="KAJ2848264.1"/>
    <property type="molecule type" value="Genomic_DNA"/>
</dbReference>
<keyword evidence="2" id="KW-1133">Transmembrane helix</keyword>
<keyword evidence="2" id="KW-0472">Membrane</keyword>
<gene>
    <name evidence="4" type="ORF">IWW36_003405</name>
</gene>
<feature type="region of interest" description="Disordered" evidence="1">
    <location>
        <begin position="25"/>
        <end position="44"/>
    </location>
</feature>
<dbReference type="AlphaFoldDB" id="A0A9W8IE45"/>
<proteinExistence type="predicted"/>
<evidence type="ECO:0000256" key="1">
    <source>
        <dbReference type="SAM" id="MobiDB-lite"/>
    </source>
</evidence>
<evidence type="ECO:0000313" key="5">
    <source>
        <dbReference type="Proteomes" id="UP001139887"/>
    </source>
</evidence>
<evidence type="ECO:0000256" key="3">
    <source>
        <dbReference type="SAM" id="SignalP"/>
    </source>
</evidence>
<accession>A0A9W8IE45</accession>
<name>A0A9W8IE45_9FUNG</name>
<feature type="transmembrane region" description="Helical" evidence="2">
    <location>
        <begin position="81"/>
        <end position="104"/>
    </location>
</feature>
<organism evidence="4 5">
    <name type="scientific">Coemansia brasiliensis</name>
    <dbReference type="NCBI Taxonomy" id="2650707"/>
    <lineage>
        <taxon>Eukaryota</taxon>
        <taxon>Fungi</taxon>
        <taxon>Fungi incertae sedis</taxon>
        <taxon>Zoopagomycota</taxon>
        <taxon>Kickxellomycotina</taxon>
        <taxon>Kickxellomycetes</taxon>
        <taxon>Kickxellales</taxon>
        <taxon>Kickxellaceae</taxon>
        <taxon>Coemansia</taxon>
    </lineage>
</organism>
<reference evidence="4" key="1">
    <citation type="submission" date="2022-07" db="EMBL/GenBank/DDBJ databases">
        <title>Phylogenomic reconstructions and comparative analyses of Kickxellomycotina fungi.</title>
        <authorList>
            <person name="Reynolds N.K."/>
            <person name="Stajich J.E."/>
            <person name="Barry K."/>
            <person name="Grigoriev I.V."/>
            <person name="Crous P."/>
            <person name="Smith M.E."/>
        </authorList>
    </citation>
    <scope>NUCLEOTIDE SEQUENCE</scope>
    <source>
        <strain evidence="4">NRRL 1566</strain>
    </source>
</reference>
<evidence type="ECO:0000256" key="2">
    <source>
        <dbReference type="SAM" id="Phobius"/>
    </source>
</evidence>
<feature type="compositionally biased region" description="Polar residues" evidence="1">
    <location>
        <begin position="333"/>
        <end position="349"/>
    </location>
</feature>
<dbReference type="Proteomes" id="UP001139887">
    <property type="component" value="Unassembled WGS sequence"/>
</dbReference>
<feature type="compositionally biased region" description="Acidic residues" evidence="1">
    <location>
        <begin position="312"/>
        <end position="321"/>
    </location>
</feature>
<feature type="signal peptide" evidence="3">
    <location>
        <begin position="1"/>
        <end position="15"/>
    </location>
</feature>
<sequence length="365" mass="39339">MKIFIILPSAHLAIAASVVNSSKADSSVDECSDPSPITCEDGQDPKYIPQSSVQCAHYVCPPAKPDNSNENNTGNSSSKSVVLPAVLGTIIPLVIIGVGVFLFLHYRRRNRRSVEAQHKDAKYMSSYNHLEEGALSPYSVSKWHDPMAAEVDTSNSRASIPIIFSADMSQRPSEDNRETKLFGTEEGAAYRETRLYNGVASEEARKWAAPNVVNLPQMPQKVNIQQAGSLQAGAPELAIDTTNVRIPHVTEMDAESPETPESPEVTQISSPITTQPRIVQVAKPQIIRTIGLESASEQASPGSPLRVADNGWDSDSDESDAEAARDSGVTGRKSPSNNPLPLETSQEGSFSKEVLQAAESVDKST</sequence>
<dbReference type="OrthoDB" id="5568769at2759"/>
<feature type="chain" id="PRO_5040857573" evidence="3">
    <location>
        <begin position="16"/>
        <end position="365"/>
    </location>
</feature>
<evidence type="ECO:0000313" key="4">
    <source>
        <dbReference type="EMBL" id="KAJ2848264.1"/>
    </source>
</evidence>
<comment type="caution">
    <text evidence="4">The sequence shown here is derived from an EMBL/GenBank/DDBJ whole genome shotgun (WGS) entry which is preliminary data.</text>
</comment>
<feature type="region of interest" description="Disordered" evidence="1">
    <location>
        <begin position="292"/>
        <end position="365"/>
    </location>
</feature>
<protein>
    <submittedName>
        <fullName evidence="4">Uncharacterized protein</fullName>
    </submittedName>
</protein>
<keyword evidence="3" id="KW-0732">Signal</keyword>
<keyword evidence="2" id="KW-0812">Transmembrane</keyword>
<keyword evidence="5" id="KW-1185">Reference proteome</keyword>